<comment type="function">
    <text evidence="10">Catalyzes the formation of dTDP-glucose, from dTTP and glucose 1-phosphate, as well as its pyrophosphorolysis.</text>
</comment>
<dbReference type="Pfam" id="PF00483">
    <property type="entry name" value="NTP_transferase"/>
    <property type="match status" value="1"/>
</dbReference>
<evidence type="ECO:0000259" key="11">
    <source>
        <dbReference type="Pfam" id="PF00483"/>
    </source>
</evidence>
<dbReference type="RefSeq" id="WP_262399329.1">
    <property type="nucleotide sequence ID" value="NZ_JACRTB010000006.1"/>
</dbReference>
<dbReference type="EC" id="2.7.7.24" evidence="3 10"/>
<evidence type="ECO:0000256" key="9">
    <source>
        <dbReference type="ARBA" id="ARBA00049336"/>
    </source>
</evidence>
<keyword evidence="7 10" id="KW-0479">Metal-binding</keyword>
<dbReference type="PANTHER" id="PTHR43532">
    <property type="entry name" value="GLUCOSE-1-PHOSPHATE THYMIDYLYLTRANSFERASE"/>
    <property type="match status" value="1"/>
</dbReference>
<proteinExistence type="inferred from homology"/>
<dbReference type="Proteomes" id="UP000658131">
    <property type="component" value="Unassembled WGS sequence"/>
</dbReference>
<evidence type="ECO:0000313" key="12">
    <source>
        <dbReference type="EMBL" id="MBC8575727.1"/>
    </source>
</evidence>
<comment type="caution">
    <text evidence="12">The sequence shown here is derived from an EMBL/GenBank/DDBJ whole genome shotgun (WGS) entry which is preliminary data.</text>
</comment>
<evidence type="ECO:0000256" key="4">
    <source>
        <dbReference type="ARBA" id="ARBA00017654"/>
    </source>
</evidence>
<evidence type="ECO:0000256" key="3">
    <source>
        <dbReference type="ARBA" id="ARBA00012461"/>
    </source>
</evidence>
<evidence type="ECO:0000256" key="7">
    <source>
        <dbReference type="ARBA" id="ARBA00022723"/>
    </source>
</evidence>
<evidence type="ECO:0000256" key="8">
    <source>
        <dbReference type="ARBA" id="ARBA00022842"/>
    </source>
</evidence>
<sequence>MKGIILAAGKGTRLYPITKPICKPLLPLYDKPLLYYPLAVLMQAGIREILVIVPPDDQFPFEKLLGDGHSLGLSLSYREQKVQRGIADAFLVGEEFIGSDSVCLVLGDNVFYSPTLSAQLEQAGRSRSGGTVFGLPVEDPRPFGVVEFDQSGRAISIEEKPQNPKSNFIVPGLYFYDNQVVGIARHLTPSARGELEITSVNNAYLERGELSVIPLDPDTVWFDAGNADSLLQAGCAIREIQRKSGCAVACPEQIAFEQGWIGREQLRAIGESLRMTHYGQYLLSL</sequence>
<evidence type="ECO:0000256" key="6">
    <source>
        <dbReference type="ARBA" id="ARBA00022695"/>
    </source>
</evidence>
<evidence type="ECO:0000256" key="1">
    <source>
        <dbReference type="ARBA" id="ARBA00001946"/>
    </source>
</evidence>
<dbReference type="InterPro" id="IPR005907">
    <property type="entry name" value="G1P_thy_trans_s"/>
</dbReference>
<dbReference type="GO" id="GO:0008879">
    <property type="term" value="F:glucose-1-phosphate thymidylyltransferase activity"/>
    <property type="evidence" value="ECO:0007669"/>
    <property type="project" value="UniProtKB-EC"/>
</dbReference>
<comment type="catalytic activity">
    <reaction evidence="9 10">
        <text>dTTP + alpha-D-glucose 1-phosphate + H(+) = dTDP-alpha-D-glucose + diphosphate</text>
        <dbReference type="Rhea" id="RHEA:15225"/>
        <dbReference type="ChEBI" id="CHEBI:15378"/>
        <dbReference type="ChEBI" id="CHEBI:33019"/>
        <dbReference type="ChEBI" id="CHEBI:37568"/>
        <dbReference type="ChEBI" id="CHEBI:57477"/>
        <dbReference type="ChEBI" id="CHEBI:58601"/>
        <dbReference type="EC" id="2.7.7.24"/>
    </reaction>
</comment>
<reference evidence="12 13" key="1">
    <citation type="submission" date="2020-08" db="EMBL/GenBank/DDBJ databases">
        <title>Genome public.</title>
        <authorList>
            <person name="Liu C."/>
            <person name="Sun Q."/>
        </authorList>
    </citation>
    <scope>NUCLEOTIDE SEQUENCE [LARGE SCALE GENOMIC DNA]</scope>
    <source>
        <strain evidence="12 13">BX1</strain>
    </source>
</reference>
<name>A0ABR7NIT8_9FIRM</name>
<comment type="cofactor">
    <cofactor evidence="1">
        <name>Mg(2+)</name>
        <dbReference type="ChEBI" id="CHEBI:18420"/>
    </cofactor>
</comment>
<keyword evidence="5 10" id="KW-0808">Transferase</keyword>
<dbReference type="Gene3D" id="3.90.550.10">
    <property type="entry name" value="Spore Coat Polysaccharide Biosynthesis Protein SpsA, Chain A"/>
    <property type="match status" value="1"/>
</dbReference>
<dbReference type="NCBIfam" id="TIGR01207">
    <property type="entry name" value="rmlA"/>
    <property type="match status" value="1"/>
</dbReference>
<evidence type="ECO:0000256" key="10">
    <source>
        <dbReference type="RuleBase" id="RU003706"/>
    </source>
</evidence>
<dbReference type="InterPro" id="IPR005835">
    <property type="entry name" value="NTP_transferase_dom"/>
</dbReference>
<organism evidence="12 13">
    <name type="scientific">Yanshouia hominis</name>
    <dbReference type="NCBI Taxonomy" id="2763673"/>
    <lineage>
        <taxon>Bacteria</taxon>
        <taxon>Bacillati</taxon>
        <taxon>Bacillota</taxon>
        <taxon>Clostridia</taxon>
        <taxon>Eubacteriales</taxon>
        <taxon>Oscillospiraceae</taxon>
        <taxon>Yanshouia</taxon>
    </lineage>
</organism>
<dbReference type="InterPro" id="IPR029044">
    <property type="entry name" value="Nucleotide-diphossugar_trans"/>
</dbReference>
<keyword evidence="8 10" id="KW-0460">Magnesium</keyword>
<keyword evidence="13" id="KW-1185">Reference proteome</keyword>
<keyword evidence="6 10" id="KW-0548">Nucleotidyltransferase</keyword>
<dbReference type="PANTHER" id="PTHR43532:SF1">
    <property type="entry name" value="GLUCOSE-1-PHOSPHATE THYMIDYLYLTRANSFERASE 1"/>
    <property type="match status" value="1"/>
</dbReference>
<evidence type="ECO:0000313" key="13">
    <source>
        <dbReference type="Proteomes" id="UP000658131"/>
    </source>
</evidence>
<comment type="similarity">
    <text evidence="2 10">Belongs to the glucose-1-phosphate thymidylyltransferase family.</text>
</comment>
<accession>A0ABR7NIT8</accession>
<evidence type="ECO:0000256" key="5">
    <source>
        <dbReference type="ARBA" id="ARBA00022679"/>
    </source>
</evidence>
<protein>
    <recommendedName>
        <fullName evidence="4 10">Glucose-1-phosphate thymidylyltransferase</fullName>
        <ecNumber evidence="3 10">2.7.7.24</ecNumber>
    </recommendedName>
</protein>
<dbReference type="EMBL" id="JACRTB010000006">
    <property type="protein sequence ID" value="MBC8575727.1"/>
    <property type="molecule type" value="Genomic_DNA"/>
</dbReference>
<feature type="domain" description="Nucleotidyl transferase" evidence="11">
    <location>
        <begin position="2"/>
        <end position="238"/>
    </location>
</feature>
<dbReference type="SUPFAM" id="SSF53448">
    <property type="entry name" value="Nucleotide-diphospho-sugar transferases"/>
    <property type="match status" value="1"/>
</dbReference>
<gene>
    <name evidence="12" type="primary">rfbA</name>
    <name evidence="12" type="ORF">H8717_04770</name>
</gene>
<evidence type="ECO:0000256" key="2">
    <source>
        <dbReference type="ARBA" id="ARBA00010480"/>
    </source>
</evidence>